<dbReference type="InterPro" id="IPR043504">
    <property type="entry name" value="Peptidase_S1_PA_chymotrypsin"/>
</dbReference>
<dbReference type="PANTHER" id="PTHR11878">
    <property type="entry name" value="SODIUM/CALCIUM EXCHANGER"/>
    <property type="match status" value="1"/>
</dbReference>
<dbReference type="InterPro" id="IPR001254">
    <property type="entry name" value="Trypsin_dom"/>
</dbReference>
<keyword evidence="3" id="KW-0106">Calcium</keyword>
<dbReference type="GO" id="GO:0007154">
    <property type="term" value="P:cell communication"/>
    <property type="evidence" value="ECO:0007669"/>
    <property type="project" value="InterPro"/>
</dbReference>
<evidence type="ECO:0000256" key="2">
    <source>
        <dbReference type="ARBA" id="ARBA00022737"/>
    </source>
</evidence>
<dbReference type="PROSITE" id="PS50240">
    <property type="entry name" value="TRYPSIN_DOM"/>
    <property type="match status" value="1"/>
</dbReference>
<dbReference type="GO" id="GO:0098703">
    <property type="term" value="P:calcium ion import across plasma membrane"/>
    <property type="evidence" value="ECO:0007669"/>
    <property type="project" value="TreeGrafter"/>
</dbReference>
<evidence type="ECO:0000256" key="4">
    <source>
        <dbReference type="ARBA" id="ARBA00023065"/>
    </source>
</evidence>
<accession>A0A554XC90</accession>
<proteinExistence type="predicted"/>
<keyword evidence="4" id="KW-0813">Transport</keyword>
<dbReference type="InterPro" id="IPR009003">
    <property type="entry name" value="Peptidase_S1_PA"/>
</dbReference>
<dbReference type="Gene3D" id="2.40.10.10">
    <property type="entry name" value="Trypsin-like serine proteases"/>
    <property type="match status" value="1"/>
</dbReference>
<dbReference type="GO" id="GO:0004252">
    <property type="term" value="F:serine-type endopeptidase activity"/>
    <property type="evidence" value="ECO:0007669"/>
    <property type="project" value="InterPro"/>
</dbReference>
<dbReference type="GO" id="GO:0005432">
    <property type="term" value="F:calcium:sodium antiporter activity"/>
    <property type="evidence" value="ECO:0007669"/>
    <property type="project" value="TreeGrafter"/>
</dbReference>
<evidence type="ECO:0000313" key="7">
    <source>
        <dbReference type="Proteomes" id="UP000318294"/>
    </source>
</evidence>
<dbReference type="InterPro" id="IPR003644">
    <property type="entry name" value="Calx_beta"/>
</dbReference>
<dbReference type="AlphaFoldDB" id="A0A554XC90"/>
<evidence type="ECO:0000256" key="1">
    <source>
        <dbReference type="ARBA" id="ARBA00022729"/>
    </source>
</evidence>
<comment type="caution">
    <text evidence="6">The sequence shown here is derived from an EMBL/GenBank/DDBJ whole genome shotgun (WGS) entry which is preliminary data.</text>
</comment>
<keyword evidence="7" id="KW-1185">Reference proteome</keyword>
<dbReference type="Pfam" id="PF00089">
    <property type="entry name" value="Trypsin"/>
    <property type="match status" value="1"/>
</dbReference>
<dbReference type="EMBL" id="VJON01000027">
    <property type="protein sequence ID" value="TSE33457.1"/>
    <property type="molecule type" value="Genomic_DNA"/>
</dbReference>
<feature type="domain" description="Peptidase S1" evidence="5">
    <location>
        <begin position="3"/>
        <end position="272"/>
    </location>
</feature>
<sequence length="400" mass="43254">MVTTAGDYTVQRYRAMSPWHTGVVFVSYAGYAGTGAVLYDGRAILTAAHLFDARPGTGYITFLRDDGTSFTSPISGYQIHPDYEASNLNHDLAIVWLRDPAPPDITRYDIYREGDELGRAFEFVGFGQPGTGLVGHIGRVNAWLRLKANNRFDADGAELKAALGAGMAWAPRAGVHLMADFDSGWATNDALGVLLGRDDLGLGLEEGIIAPGDSGGPAFIDRRIAGVASYGASLSYGFISPDIDSDTNATFGEIAAWQRVSVHQQWIDQSLRAGYPEAPAHAEDVQRTVREGDTGTRYAYFLLEFTGERAHPEQMVSVDYATRDGTARAGQDYLPVTGTLRLYPGETRAVIPVEIIGDTVAEEDETFYMDVFNPVGGSFGTGVAKLTAMRTIVDDDVGWL</sequence>
<gene>
    <name evidence="6" type="ORF">Tchar_01713</name>
</gene>
<evidence type="ECO:0000256" key="3">
    <source>
        <dbReference type="ARBA" id="ARBA00022837"/>
    </source>
</evidence>
<dbReference type="InterPro" id="IPR038081">
    <property type="entry name" value="CalX-like_sf"/>
</dbReference>
<dbReference type="RefSeq" id="WP_144328657.1">
    <property type="nucleotide sequence ID" value="NZ_VJON01000027.1"/>
</dbReference>
<dbReference type="PANTHER" id="PTHR11878:SF65">
    <property type="entry name" value="NA_CA-EXCHANGE PROTEIN, ISOFORM G"/>
    <property type="match status" value="1"/>
</dbReference>
<dbReference type="GO" id="GO:0006508">
    <property type="term" value="P:proteolysis"/>
    <property type="evidence" value="ECO:0007669"/>
    <property type="project" value="InterPro"/>
</dbReference>
<evidence type="ECO:0000259" key="5">
    <source>
        <dbReference type="PROSITE" id="PS50240"/>
    </source>
</evidence>
<dbReference type="InterPro" id="IPR051171">
    <property type="entry name" value="CaCA"/>
</dbReference>
<dbReference type="GO" id="GO:0016020">
    <property type="term" value="C:membrane"/>
    <property type="evidence" value="ECO:0007669"/>
    <property type="project" value="InterPro"/>
</dbReference>
<protein>
    <submittedName>
        <fullName evidence="6">Caca: sodium/calcium exchanger 1</fullName>
    </submittedName>
</protein>
<keyword evidence="2" id="KW-0677">Repeat</keyword>
<dbReference type="Gene3D" id="2.60.40.2030">
    <property type="match status" value="1"/>
</dbReference>
<name>A0A554XC90_9BURK</name>
<keyword evidence="1" id="KW-0732">Signal</keyword>
<dbReference type="OrthoDB" id="8884718at2"/>
<dbReference type="Proteomes" id="UP000318294">
    <property type="component" value="Unassembled WGS sequence"/>
</dbReference>
<evidence type="ECO:0000313" key="6">
    <source>
        <dbReference type="EMBL" id="TSE33457.1"/>
    </source>
</evidence>
<dbReference type="SMART" id="SM00237">
    <property type="entry name" value="Calx_beta"/>
    <property type="match status" value="1"/>
</dbReference>
<dbReference type="Pfam" id="PF03160">
    <property type="entry name" value="Calx-beta"/>
    <property type="match status" value="1"/>
</dbReference>
<organism evidence="6 7">
    <name type="scientific">Tepidimonas charontis</name>
    <dbReference type="NCBI Taxonomy" id="2267262"/>
    <lineage>
        <taxon>Bacteria</taxon>
        <taxon>Pseudomonadati</taxon>
        <taxon>Pseudomonadota</taxon>
        <taxon>Betaproteobacteria</taxon>
        <taxon>Burkholderiales</taxon>
        <taxon>Tepidimonas</taxon>
    </lineage>
</organism>
<dbReference type="SUPFAM" id="SSF50494">
    <property type="entry name" value="Trypsin-like serine proteases"/>
    <property type="match status" value="1"/>
</dbReference>
<reference evidence="6 7" key="1">
    <citation type="submission" date="2019-07" db="EMBL/GenBank/DDBJ databases">
        <title>Tepidimonas charontis SPSP-6 draft genome.</title>
        <authorList>
            <person name="Da Costa M.S."/>
            <person name="Froufe H.J.C."/>
            <person name="Egas C."/>
            <person name="Albuquerque L."/>
        </authorList>
    </citation>
    <scope>NUCLEOTIDE SEQUENCE [LARGE SCALE GENOMIC DNA]</scope>
    <source>
        <strain evidence="6 7">SPSP-6</strain>
    </source>
</reference>
<dbReference type="SUPFAM" id="SSF141072">
    <property type="entry name" value="CalX-like"/>
    <property type="match status" value="1"/>
</dbReference>
<keyword evidence="4" id="KW-0406">Ion transport</keyword>